<organism evidence="2 3">
    <name type="scientific">Kosakonia phage Kc166A</name>
    <dbReference type="NCBI Taxonomy" id="2801381"/>
    <lineage>
        <taxon>Viruses</taxon>
        <taxon>Duplodnaviria</taxon>
        <taxon>Heunggongvirae</taxon>
        <taxon>Uroviricota</taxon>
        <taxon>Caudoviricetes</taxon>
        <taxon>Autographivirales</taxon>
        <taxon>Autotranscriptaviridae</taxon>
        <taxon>Studiervirinae</taxon>
        <taxon>Kayfunavirus</taxon>
        <taxon>Kayfunavirus Kc166A</taxon>
    </lineage>
</organism>
<evidence type="ECO:0000256" key="1">
    <source>
        <dbReference type="SAM" id="Coils"/>
    </source>
</evidence>
<accession>A0AAE7UUS2</accession>
<dbReference type="Proteomes" id="UP000827835">
    <property type="component" value="Segment"/>
</dbReference>
<reference evidence="3" key="1">
    <citation type="journal article" date="2021" name="Viruses">
        <title>Novel Viruses That Lyse Plant and Human Strains of Kosakonia cowanii.</title>
        <authorList>
            <person name="Petrzik K."/>
            <person name="Brazdova S."/>
            <person name="Krawczyk K."/>
        </authorList>
    </citation>
    <scope>NUCLEOTIDE SEQUENCE [LARGE SCALE GENOMIC DNA]</scope>
</reference>
<dbReference type="EMBL" id="MW258709">
    <property type="protein sequence ID" value="QVV96850.1"/>
    <property type="molecule type" value="Genomic_DNA"/>
</dbReference>
<feature type="coiled-coil region" evidence="1">
    <location>
        <begin position="4"/>
        <end position="31"/>
    </location>
</feature>
<evidence type="ECO:0000313" key="3">
    <source>
        <dbReference type="Proteomes" id="UP000827835"/>
    </source>
</evidence>
<proteinExistence type="predicted"/>
<dbReference type="Pfam" id="PF25755">
    <property type="entry name" value="Phage_T3_1_05"/>
    <property type="match status" value="1"/>
</dbReference>
<keyword evidence="1" id="KW-0175">Coiled coil</keyword>
<name>A0AAE7UUS2_9CAUD</name>
<sequence>MFFNKKLHAQIRALQAGQKALEEQLKWAKANTARLHRKLRQSEDMRLKAQAQETPVLAKRLTGIKFKALFDGRYQATQFIIGMGQCGKTVKYFTENCSDGIFRICQWHTDGTHKEFTYRLSDIDGRIQYDYEMVPVEGEEARAERHTNFRFPLTYP</sequence>
<dbReference type="InterPro" id="IPR058006">
    <property type="entry name" value="1.05"/>
</dbReference>
<protein>
    <submittedName>
        <fullName evidence="2">Uncharacterized protein</fullName>
    </submittedName>
</protein>
<keyword evidence="3" id="KW-1185">Reference proteome</keyword>
<evidence type="ECO:0000313" key="2">
    <source>
        <dbReference type="EMBL" id="QVV96850.1"/>
    </source>
</evidence>